<proteinExistence type="evidence at transcript level"/>
<organism evidence="2">
    <name type="scientific">Riptortus pedestris</name>
    <name type="common">Bean bug</name>
    <dbReference type="NCBI Taxonomy" id="329032"/>
    <lineage>
        <taxon>Eukaryota</taxon>
        <taxon>Metazoa</taxon>
        <taxon>Ecdysozoa</taxon>
        <taxon>Arthropoda</taxon>
        <taxon>Hexapoda</taxon>
        <taxon>Insecta</taxon>
        <taxon>Pterygota</taxon>
        <taxon>Neoptera</taxon>
        <taxon>Paraneoptera</taxon>
        <taxon>Hemiptera</taxon>
        <taxon>Heteroptera</taxon>
        <taxon>Panheteroptera</taxon>
        <taxon>Pentatomomorpha</taxon>
        <taxon>Coreoidea</taxon>
        <taxon>Alydidae</taxon>
        <taxon>Riptortus</taxon>
    </lineage>
</organism>
<dbReference type="EMBL" id="AK417765">
    <property type="protein sequence ID" value="BAN20980.1"/>
    <property type="molecule type" value="mRNA"/>
</dbReference>
<dbReference type="AlphaFoldDB" id="R4WJM3"/>
<evidence type="ECO:0000313" key="2">
    <source>
        <dbReference type="EMBL" id="BAN20980.1"/>
    </source>
</evidence>
<sequence>MAGIIMKNGKLGVPLSSIRACIGTLLKSNLLKNFAMETLILRGQHKQSSNEVPQTPPEVLDREEQILPTQHFEMKDPKTMKTDQVYEDGPSLMDTLWRSKKDYWPLPVGTQNRTKYPGDDPYSNNLL</sequence>
<accession>R4WJM3</accession>
<protein>
    <submittedName>
        <fullName evidence="2">Unkown protein</fullName>
    </submittedName>
</protein>
<evidence type="ECO:0000256" key="1">
    <source>
        <dbReference type="SAM" id="MobiDB-lite"/>
    </source>
</evidence>
<reference evidence="2" key="1">
    <citation type="journal article" date="2013" name="PLoS ONE">
        <title>Gene expression in gut symbiotic organ of stinkbug affected by extracellular bacterial symbiont.</title>
        <authorList>
            <person name="Futahashi R."/>
            <person name="Tanaka K."/>
            <person name="Tanahashi M."/>
            <person name="Nikoh N."/>
            <person name="Kikuchi Y."/>
            <person name="Lee B.L."/>
            <person name="Fukatsu T."/>
        </authorList>
    </citation>
    <scope>NUCLEOTIDE SEQUENCE</scope>
    <source>
        <tissue evidence="2">Midgut</tissue>
    </source>
</reference>
<name>R4WJM3_RIPPE</name>
<feature type="region of interest" description="Disordered" evidence="1">
    <location>
        <begin position="107"/>
        <end position="127"/>
    </location>
</feature>